<proteinExistence type="predicted"/>
<accession>A0A193G305</accession>
<organism evidence="1 2">
    <name type="scientific">Bordetella bronchialis</name>
    <dbReference type="NCBI Taxonomy" id="463025"/>
    <lineage>
        <taxon>Bacteria</taxon>
        <taxon>Pseudomonadati</taxon>
        <taxon>Pseudomonadota</taxon>
        <taxon>Betaproteobacteria</taxon>
        <taxon>Burkholderiales</taxon>
        <taxon>Alcaligenaceae</taxon>
        <taxon>Bordetella</taxon>
    </lineage>
</organism>
<reference evidence="1 2" key="1">
    <citation type="submission" date="2016-06" db="EMBL/GenBank/DDBJ databases">
        <title>Complete genome sequences of Bordetella bronchialis and Bordetella flabilis.</title>
        <authorList>
            <person name="LiPuma J.J."/>
            <person name="Spilker T."/>
        </authorList>
    </citation>
    <scope>NUCLEOTIDE SEQUENCE [LARGE SCALE GENOMIC DNA]</scope>
    <source>
        <strain evidence="1 2">AU17976</strain>
    </source>
</reference>
<dbReference type="Proteomes" id="UP000092213">
    <property type="component" value="Chromosome"/>
</dbReference>
<dbReference type="AlphaFoldDB" id="A0A193G305"/>
<gene>
    <name evidence="1" type="ORF">BAU08_22950</name>
</gene>
<dbReference type="RefSeq" id="WP_066671963.1">
    <property type="nucleotide sequence ID" value="NZ_CP016171.1"/>
</dbReference>
<evidence type="ECO:0000313" key="2">
    <source>
        <dbReference type="Proteomes" id="UP000092213"/>
    </source>
</evidence>
<dbReference type="EMBL" id="CP016171">
    <property type="protein sequence ID" value="ANN73831.1"/>
    <property type="molecule type" value="Genomic_DNA"/>
</dbReference>
<evidence type="ECO:0000313" key="1">
    <source>
        <dbReference type="EMBL" id="ANN73831.1"/>
    </source>
</evidence>
<protein>
    <submittedName>
        <fullName evidence="1">Uncharacterized protein</fullName>
    </submittedName>
</protein>
<sequence length="255" mass="28662">MKLETITFALSDESRGYHVTPERVPLSVLSAFSKEVQDFIKGSGKDIDVSTVDVRIREGSLALESGPIYSESLLADLKILDSGQDLTRVSVKRREIIKKWQGQAKKAKAFVVRITSPWLGRDIVVSSGTDFRETGIARQVNVERYIRGEILDLGGVTDSNAHIKLPNGQKLVVRTDRELIRAAAKNLVYHEAHLRIRAKMDLDTGKLSDPELISFVDYEPKFDAERFDALVQKGREAWRDVGDPAEWIRSIRGDD</sequence>
<name>A0A193G305_9BORD</name>